<evidence type="ECO:0000256" key="8">
    <source>
        <dbReference type="ARBA" id="ARBA00023485"/>
    </source>
</evidence>
<proteinExistence type="inferred from homology"/>
<dbReference type="VEuPathDB" id="FungiDB:PYU1_G013033"/>
<protein>
    <recommendedName>
        <fullName evidence="8">SREBP regulating gene protein</fullName>
    </recommendedName>
</protein>
<sequence>MMMNMTVPQERASAKSSRKEANEATDDSELAALMRDGERRRASHEHPRMRESRWFLFWRALKFLSQVLLEIGRRGLRLIERSVPQYIAFVDRFLVQTIRVGLHPMKRGHTLRFVLLLCVLIAIPYLMYRMQRMQHGNSVDIITRELNEHKIRPHIIVDRLTLDPEETKRRAFLRAGGDRLQTDDTLLRCENTVQGVHILTDSMGYVCTRSQQDDGKPGCCSETDTSLPRIKQFTCDRCDTNPPHCCDVFEHCVSCCMHPLNENIRRDYLTHADASHPLYGDPSKLTVFRYCKFRCRTSSASVQHQNSYRSHRTFCYGIHRPLKVLATVNSDRLHDEWSEAAMEGARDKLLPEAQLELDPYYILD</sequence>
<keyword evidence="3 10" id="KW-1133">Transmembrane helix</keyword>
<evidence type="ECO:0000313" key="12">
    <source>
        <dbReference type="Proteomes" id="UP000019132"/>
    </source>
</evidence>
<reference evidence="12" key="1">
    <citation type="journal article" date="2010" name="Genome Biol.">
        <title>Genome sequence of the necrotrophic plant pathogen Pythium ultimum reveals original pathogenicity mechanisms and effector repertoire.</title>
        <authorList>
            <person name="Levesque C.A."/>
            <person name="Brouwer H."/>
            <person name="Cano L."/>
            <person name="Hamilton J.P."/>
            <person name="Holt C."/>
            <person name="Huitema E."/>
            <person name="Raffaele S."/>
            <person name="Robideau G.P."/>
            <person name="Thines M."/>
            <person name="Win J."/>
            <person name="Zerillo M.M."/>
            <person name="Beakes G.W."/>
            <person name="Boore J.L."/>
            <person name="Busam D."/>
            <person name="Dumas B."/>
            <person name="Ferriera S."/>
            <person name="Fuerstenberg S.I."/>
            <person name="Gachon C.M."/>
            <person name="Gaulin E."/>
            <person name="Govers F."/>
            <person name="Grenville-Briggs L."/>
            <person name="Horner N."/>
            <person name="Hostetler J."/>
            <person name="Jiang R.H."/>
            <person name="Johnson J."/>
            <person name="Krajaejun T."/>
            <person name="Lin H."/>
            <person name="Meijer H.J."/>
            <person name="Moore B."/>
            <person name="Morris P."/>
            <person name="Phuntmart V."/>
            <person name="Puiu D."/>
            <person name="Shetty J."/>
            <person name="Stajich J.E."/>
            <person name="Tripathy S."/>
            <person name="Wawra S."/>
            <person name="van West P."/>
            <person name="Whitty B.R."/>
            <person name="Coutinho P.M."/>
            <person name="Henrissat B."/>
            <person name="Martin F."/>
            <person name="Thomas P.D."/>
            <person name="Tyler B.M."/>
            <person name="De Vries R.P."/>
            <person name="Kamoun S."/>
            <person name="Yandell M."/>
            <person name="Tisserat N."/>
            <person name="Buell C.R."/>
        </authorList>
    </citation>
    <scope>NUCLEOTIDE SEQUENCE</scope>
    <source>
        <strain evidence="12">DAOM:BR144</strain>
    </source>
</reference>
<dbReference type="EnsemblProtists" id="PYU1_T013060">
    <property type="protein sequence ID" value="PYU1_T013060"/>
    <property type="gene ID" value="PYU1_G013033"/>
</dbReference>
<dbReference type="Proteomes" id="UP000019132">
    <property type="component" value="Unassembled WGS sequence"/>
</dbReference>
<comment type="similarity">
    <text evidence="7">Belongs to the SPRING family.</text>
</comment>
<accession>K3X761</accession>
<evidence type="ECO:0000256" key="9">
    <source>
        <dbReference type="SAM" id="MobiDB-lite"/>
    </source>
</evidence>
<evidence type="ECO:0000256" key="10">
    <source>
        <dbReference type="SAM" id="Phobius"/>
    </source>
</evidence>
<dbReference type="Pfam" id="PF10218">
    <property type="entry name" value="SPRING1"/>
    <property type="match status" value="1"/>
</dbReference>
<reference evidence="12" key="2">
    <citation type="submission" date="2010-04" db="EMBL/GenBank/DDBJ databases">
        <authorList>
            <person name="Buell R."/>
            <person name="Hamilton J."/>
            <person name="Hostetler J."/>
        </authorList>
    </citation>
    <scope>NUCLEOTIDE SEQUENCE [LARGE SCALE GENOMIC DNA]</scope>
    <source>
        <strain evidence="12">DAOM:BR144</strain>
    </source>
</reference>
<keyword evidence="5 10" id="KW-0472">Membrane</keyword>
<dbReference type="PANTHER" id="PTHR13481">
    <property type="entry name" value="SREBP REGULATING GENE PROTEIN"/>
    <property type="match status" value="1"/>
</dbReference>
<evidence type="ECO:0000256" key="6">
    <source>
        <dbReference type="ARBA" id="ARBA00023180"/>
    </source>
</evidence>
<dbReference type="PANTHER" id="PTHR13481:SF0">
    <property type="entry name" value="SREBP REGULATING GENE PROTEIN"/>
    <property type="match status" value="1"/>
</dbReference>
<evidence type="ECO:0000313" key="11">
    <source>
        <dbReference type="EnsemblProtists" id="PYU1_T013060"/>
    </source>
</evidence>
<keyword evidence="6" id="KW-0325">Glycoprotein</keyword>
<comment type="subcellular location">
    <subcellularLocation>
        <location evidence="1">Golgi apparatus membrane</location>
        <topology evidence="1">Single-pass membrane protein</topology>
    </subcellularLocation>
</comment>
<dbReference type="InParanoid" id="K3X761"/>
<dbReference type="OMA" id="THADPNH"/>
<dbReference type="HOGENOM" id="CLU_065062_0_0_1"/>
<evidence type="ECO:0000256" key="3">
    <source>
        <dbReference type="ARBA" id="ARBA00022989"/>
    </source>
</evidence>
<name>K3X761_GLOUD</name>
<dbReference type="GO" id="GO:2000640">
    <property type="term" value="P:positive regulation of SREBP signaling pathway"/>
    <property type="evidence" value="ECO:0007669"/>
    <property type="project" value="InterPro"/>
</dbReference>
<dbReference type="GO" id="GO:0000139">
    <property type="term" value="C:Golgi membrane"/>
    <property type="evidence" value="ECO:0007669"/>
    <property type="project" value="UniProtKB-SubCell"/>
</dbReference>
<evidence type="ECO:0000256" key="2">
    <source>
        <dbReference type="ARBA" id="ARBA00022692"/>
    </source>
</evidence>
<evidence type="ECO:0000256" key="1">
    <source>
        <dbReference type="ARBA" id="ARBA00004194"/>
    </source>
</evidence>
<reference evidence="11" key="3">
    <citation type="submission" date="2015-02" db="UniProtKB">
        <authorList>
            <consortium name="EnsemblProtists"/>
        </authorList>
    </citation>
    <scope>IDENTIFICATION</scope>
    <source>
        <strain evidence="11">DAOM BR144</strain>
    </source>
</reference>
<dbReference type="InterPro" id="IPR019352">
    <property type="entry name" value="SPRING1"/>
</dbReference>
<keyword evidence="4" id="KW-0333">Golgi apparatus</keyword>
<evidence type="ECO:0000256" key="5">
    <source>
        <dbReference type="ARBA" id="ARBA00023136"/>
    </source>
</evidence>
<organism evidence="11 12">
    <name type="scientific">Globisporangium ultimum (strain ATCC 200006 / CBS 805.95 / DAOM BR144)</name>
    <name type="common">Pythium ultimum</name>
    <dbReference type="NCBI Taxonomy" id="431595"/>
    <lineage>
        <taxon>Eukaryota</taxon>
        <taxon>Sar</taxon>
        <taxon>Stramenopiles</taxon>
        <taxon>Oomycota</taxon>
        <taxon>Peronosporomycetes</taxon>
        <taxon>Pythiales</taxon>
        <taxon>Pythiaceae</taxon>
        <taxon>Globisporangium</taxon>
    </lineage>
</organism>
<feature type="region of interest" description="Disordered" evidence="9">
    <location>
        <begin position="1"/>
        <end position="29"/>
    </location>
</feature>
<keyword evidence="12" id="KW-1185">Reference proteome</keyword>
<feature type="transmembrane region" description="Helical" evidence="10">
    <location>
        <begin position="109"/>
        <end position="128"/>
    </location>
</feature>
<evidence type="ECO:0000256" key="7">
    <source>
        <dbReference type="ARBA" id="ARBA00023461"/>
    </source>
</evidence>
<keyword evidence="2 10" id="KW-0812">Transmembrane</keyword>
<evidence type="ECO:0000256" key="4">
    <source>
        <dbReference type="ARBA" id="ARBA00023034"/>
    </source>
</evidence>
<dbReference type="AlphaFoldDB" id="K3X761"/>
<dbReference type="EMBL" id="GL376570">
    <property type="status" value="NOT_ANNOTATED_CDS"/>
    <property type="molecule type" value="Genomic_DNA"/>
</dbReference>
<dbReference type="eggNOG" id="KOG3136">
    <property type="taxonomic scope" value="Eukaryota"/>
</dbReference>